<comment type="caution">
    <text evidence="2">The sequence shown here is derived from an EMBL/GenBank/DDBJ whole genome shotgun (WGS) entry which is preliminary data.</text>
</comment>
<accession>A0ABQ2CL81</accession>
<dbReference type="RefSeq" id="WP_188634961.1">
    <property type="nucleotide sequence ID" value="NZ_BMNN01000001.1"/>
</dbReference>
<evidence type="ECO:0000259" key="1">
    <source>
        <dbReference type="Pfam" id="PF00248"/>
    </source>
</evidence>
<dbReference type="InterPro" id="IPR036812">
    <property type="entry name" value="NAD(P)_OxRdtase_dom_sf"/>
</dbReference>
<protein>
    <submittedName>
        <fullName evidence="2">Aldo/keto reductase</fullName>
    </submittedName>
</protein>
<dbReference type="InterPro" id="IPR023210">
    <property type="entry name" value="NADP_OxRdtase_dom"/>
</dbReference>
<sequence length="266" mass="29095">MKTLHSFHRPLGTTGLTVSPLGLGTVKIGRNQGVKYPSGFELPDDSQVRDLLALARDAGINLLDTAPAYGTSEERLGPLLSGQRQEWILCSKVGEEFDNGESRFDFSAAHTRRSVERSLQRLHTDYLDLVLVHSDGNDLTVLEDEVYPALQQLKQEGLIRGYGFSGKTVEGGIRALETGDCAMVTWNLREQAERPVLDYAQAHGKGILVKKALASGHICLEGEDPLTAGFELVFSHPAVTSAIIGTINPVHLRQNVETVARILEKK</sequence>
<dbReference type="InterPro" id="IPR053135">
    <property type="entry name" value="AKR2_Oxidoreductase"/>
</dbReference>
<reference evidence="3" key="1">
    <citation type="journal article" date="2019" name="Int. J. Syst. Evol. Microbiol.">
        <title>The Global Catalogue of Microorganisms (GCM) 10K type strain sequencing project: providing services to taxonomists for standard genome sequencing and annotation.</title>
        <authorList>
            <consortium name="The Broad Institute Genomics Platform"/>
            <consortium name="The Broad Institute Genome Sequencing Center for Infectious Disease"/>
            <person name="Wu L."/>
            <person name="Ma J."/>
        </authorList>
    </citation>
    <scope>NUCLEOTIDE SEQUENCE [LARGE SCALE GENOMIC DNA]</scope>
    <source>
        <strain evidence="3">JCM 11590</strain>
    </source>
</reference>
<evidence type="ECO:0000313" key="3">
    <source>
        <dbReference type="Proteomes" id="UP000633263"/>
    </source>
</evidence>
<gene>
    <name evidence="2" type="ORF">GCM10009083_04570</name>
</gene>
<evidence type="ECO:0000313" key="2">
    <source>
        <dbReference type="EMBL" id="GGI91220.1"/>
    </source>
</evidence>
<dbReference type="SUPFAM" id="SSF51430">
    <property type="entry name" value="NAD(P)-linked oxidoreductase"/>
    <property type="match status" value="1"/>
</dbReference>
<dbReference type="CDD" id="cd19095">
    <property type="entry name" value="AKR_PA4992-like"/>
    <property type="match status" value="1"/>
</dbReference>
<dbReference type="Gene3D" id="3.20.20.100">
    <property type="entry name" value="NADP-dependent oxidoreductase domain"/>
    <property type="match status" value="1"/>
</dbReference>
<dbReference type="PANTHER" id="PTHR43312">
    <property type="entry name" value="D-THREO-ALDOSE 1-DEHYDROGENASE"/>
    <property type="match status" value="1"/>
</dbReference>
<dbReference type="PANTHER" id="PTHR43312:SF1">
    <property type="entry name" value="NADP-DEPENDENT OXIDOREDUCTASE DOMAIN-CONTAINING PROTEIN"/>
    <property type="match status" value="1"/>
</dbReference>
<dbReference type="InterPro" id="IPR020471">
    <property type="entry name" value="AKR"/>
</dbReference>
<name>A0ABQ2CL81_9GAMM</name>
<dbReference type="PRINTS" id="PR00069">
    <property type="entry name" value="ALDKETRDTASE"/>
</dbReference>
<dbReference type="Pfam" id="PF00248">
    <property type="entry name" value="Aldo_ket_red"/>
    <property type="match status" value="1"/>
</dbReference>
<organism evidence="2 3">
    <name type="scientific">Halopseudomonas pertucinogena</name>
    <dbReference type="NCBI Taxonomy" id="86175"/>
    <lineage>
        <taxon>Bacteria</taxon>
        <taxon>Pseudomonadati</taxon>
        <taxon>Pseudomonadota</taxon>
        <taxon>Gammaproteobacteria</taxon>
        <taxon>Pseudomonadales</taxon>
        <taxon>Pseudomonadaceae</taxon>
        <taxon>Halopseudomonas</taxon>
    </lineage>
</organism>
<proteinExistence type="predicted"/>
<feature type="domain" description="NADP-dependent oxidoreductase" evidence="1">
    <location>
        <begin position="20"/>
        <end position="217"/>
    </location>
</feature>
<dbReference type="Proteomes" id="UP000633263">
    <property type="component" value="Unassembled WGS sequence"/>
</dbReference>
<keyword evidence="3" id="KW-1185">Reference proteome</keyword>
<dbReference type="EMBL" id="BMNN01000001">
    <property type="protein sequence ID" value="GGI91220.1"/>
    <property type="molecule type" value="Genomic_DNA"/>
</dbReference>